<dbReference type="Proteomes" id="UP000315295">
    <property type="component" value="Unassembled WGS sequence"/>
</dbReference>
<dbReference type="AlphaFoldDB" id="A0A540NFJ3"/>
<keyword evidence="2" id="KW-1185">Reference proteome</keyword>
<reference evidence="1 2" key="1">
    <citation type="journal article" date="2019" name="G3 (Bethesda)">
        <title>Sequencing of a Wild Apple (Malus baccata) Genome Unravels the Differences Between Cultivated and Wild Apple Species Regarding Disease Resistance and Cold Tolerance.</title>
        <authorList>
            <person name="Chen X."/>
        </authorList>
    </citation>
    <scope>NUCLEOTIDE SEQUENCE [LARGE SCALE GENOMIC DNA]</scope>
    <source>
        <strain evidence="2">cv. Shandingzi</strain>
        <tissue evidence="1">Leaves</tissue>
    </source>
</reference>
<proteinExistence type="predicted"/>
<sequence>MQAKEARAKEQDLELYSLENSLTEPQNTLWNQMQTMASSNASTYKGRTPAHHFPYVRASEPNRTRVTVAASTFI</sequence>
<accession>A0A540NFJ3</accession>
<comment type="caution">
    <text evidence="1">The sequence shown here is derived from an EMBL/GenBank/DDBJ whole genome shotgun (WGS) entry which is preliminary data.</text>
</comment>
<dbReference type="EMBL" id="VIEB01000052">
    <property type="protein sequence ID" value="TQE09776.1"/>
    <property type="molecule type" value="Genomic_DNA"/>
</dbReference>
<name>A0A540NFJ3_MALBA</name>
<protein>
    <submittedName>
        <fullName evidence="1">Uncharacterized protein</fullName>
    </submittedName>
</protein>
<gene>
    <name evidence="1" type="ORF">C1H46_004550</name>
</gene>
<evidence type="ECO:0000313" key="1">
    <source>
        <dbReference type="EMBL" id="TQE09776.1"/>
    </source>
</evidence>
<evidence type="ECO:0000313" key="2">
    <source>
        <dbReference type="Proteomes" id="UP000315295"/>
    </source>
</evidence>
<organism evidence="1 2">
    <name type="scientific">Malus baccata</name>
    <name type="common">Siberian crab apple</name>
    <name type="synonym">Pyrus baccata</name>
    <dbReference type="NCBI Taxonomy" id="106549"/>
    <lineage>
        <taxon>Eukaryota</taxon>
        <taxon>Viridiplantae</taxon>
        <taxon>Streptophyta</taxon>
        <taxon>Embryophyta</taxon>
        <taxon>Tracheophyta</taxon>
        <taxon>Spermatophyta</taxon>
        <taxon>Magnoliopsida</taxon>
        <taxon>eudicotyledons</taxon>
        <taxon>Gunneridae</taxon>
        <taxon>Pentapetalae</taxon>
        <taxon>rosids</taxon>
        <taxon>fabids</taxon>
        <taxon>Rosales</taxon>
        <taxon>Rosaceae</taxon>
        <taxon>Amygdaloideae</taxon>
        <taxon>Maleae</taxon>
        <taxon>Malus</taxon>
    </lineage>
</organism>